<dbReference type="PANTHER" id="PTHR43818:SF9">
    <property type="entry name" value="HYPOTHETICAL OXIDOREDUCTASE"/>
    <property type="match status" value="1"/>
</dbReference>
<sequence>MKHNIWLLLLIHLFAVTALQAQEVIRLGIIGLDTSHSEAFIKLINGEAPAPDYAGFKIVAAYPYGSKTIEASYNRIPKYTETAKQHGVQITSSVAELLKQTDCILLETNDGTLHLEQATEVIKSGKPLFIDKPVAARLSDVLAIYKLAEEKKVPLFSSSALRFSSRNQELRAGKGPEGKVLGADCYSPCTNEPSHAGFFWYGIHGVEILYTLMGTGCQSVSCTSNDDSDLAVGLWEDGRIGTFRGLRNSAHTYGGTAFCEKNVVPAGGYEGYEGLLKSILAFFRTGITPVSKEETIEIYTFMETANESIRQGGKPVKTKEVYEKHSMDAKYCQ</sequence>
<dbReference type="EMBL" id="AGZO01000008">
    <property type="protein sequence ID" value="EKN19393.1"/>
    <property type="molecule type" value="Genomic_DNA"/>
</dbReference>
<dbReference type="Proteomes" id="UP000006330">
    <property type="component" value="Unassembled WGS sequence"/>
</dbReference>
<evidence type="ECO:0000313" key="2">
    <source>
        <dbReference type="EMBL" id="EKN19393.1"/>
    </source>
</evidence>
<dbReference type="Pfam" id="PF01408">
    <property type="entry name" value="GFO_IDH_MocA"/>
    <property type="match status" value="1"/>
</dbReference>
<dbReference type="InterPro" id="IPR050463">
    <property type="entry name" value="Gfo/Idh/MocA_oxidrdct_glycsds"/>
</dbReference>
<reference evidence="2 3" key="1">
    <citation type="submission" date="2012-02" db="EMBL/GenBank/DDBJ databases">
        <title>The Genome Sequence of Parabacteroides goldsteinii CL02T12C30.</title>
        <authorList>
            <consortium name="The Broad Institute Genome Sequencing Platform"/>
            <person name="Earl A."/>
            <person name="Ward D."/>
            <person name="Feldgarden M."/>
            <person name="Gevers D."/>
            <person name="Zitomersky N.L."/>
            <person name="Coyne M.J."/>
            <person name="Comstock L.E."/>
            <person name="Young S.K."/>
            <person name="Zeng Q."/>
            <person name="Gargeya S."/>
            <person name="Fitzgerald M."/>
            <person name="Haas B."/>
            <person name="Abouelleil A."/>
            <person name="Alvarado L."/>
            <person name="Arachchi H.M."/>
            <person name="Berlin A."/>
            <person name="Chapman S.B."/>
            <person name="Gearin G."/>
            <person name="Goldberg J."/>
            <person name="Griggs A."/>
            <person name="Gujja S."/>
            <person name="Hansen M."/>
            <person name="Heiman D."/>
            <person name="Howarth C."/>
            <person name="Larimer J."/>
            <person name="Lui A."/>
            <person name="MacDonald P.J.P."/>
            <person name="McCowen C."/>
            <person name="Montmayeur A."/>
            <person name="Murphy C."/>
            <person name="Neiman D."/>
            <person name="Pearson M."/>
            <person name="Priest M."/>
            <person name="Roberts A."/>
            <person name="Saif S."/>
            <person name="Shea T."/>
            <person name="Sisk P."/>
            <person name="Stolte C."/>
            <person name="Sykes S."/>
            <person name="Wortman J."/>
            <person name="Nusbaum C."/>
            <person name="Birren B."/>
        </authorList>
    </citation>
    <scope>NUCLEOTIDE SEQUENCE [LARGE SCALE GENOMIC DNA]</scope>
    <source>
        <strain evidence="2 3">CL02T12C30</strain>
    </source>
</reference>
<protein>
    <recommendedName>
        <fullName evidence="1">Gfo/Idh/MocA-like oxidoreductase N-terminal domain-containing protein</fullName>
    </recommendedName>
</protein>
<dbReference type="PATRIC" id="fig|999418.3.peg.696"/>
<dbReference type="SUPFAM" id="SSF51735">
    <property type="entry name" value="NAD(P)-binding Rossmann-fold domains"/>
    <property type="match status" value="1"/>
</dbReference>
<dbReference type="GO" id="GO:0000166">
    <property type="term" value="F:nucleotide binding"/>
    <property type="evidence" value="ECO:0007669"/>
    <property type="project" value="InterPro"/>
</dbReference>
<dbReference type="InterPro" id="IPR036291">
    <property type="entry name" value="NAD(P)-bd_dom_sf"/>
</dbReference>
<organism evidence="2 3">
    <name type="scientific">Parabacteroides goldsteinii CL02T12C30</name>
    <dbReference type="NCBI Taxonomy" id="999418"/>
    <lineage>
        <taxon>Bacteria</taxon>
        <taxon>Pseudomonadati</taxon>
        <taxon>Bacteroidota</taxon>
        <taxon>Bacteroidia</taxon>
        <taxon>Bacteroidales</taxon>
        <taxon>Tannerellaceae</taxon>
        <taxon>Parabacteroides</taxon>
    </lineage>
</organism>
<feature type="domain" description="Gfo/Idh/MocA-like oxidoreductase N-terminal" evidence="1">
    <location>
        <begin position="26"/>
        <end position="156"/>
    </location>
</feature>
<evidence type="ECO:0000259" key="1">
    <source>
        <dbReference type="Pfam" id="PF01408"/>
    </source>
</evidence>
<comment type="caution">
    <text evidence="2">The sequence shown here is derived from an EMBL/GenBank/DDBJ whole genome shotgun (WGS) entry which is preliminary data.</text>
</comment>
<dbReference type="RefSeq" id="WP_009860149.1">
    <property type="nucleotide sequence ID" value="NZ_JH976471.1"/>
</dbReference>
<evidence type="ECO:0000313" key="3">
    <source>
        <dbReference type="Proteomes" id="UP000006330"/>
    </source>
</evidence>
<dbReference type="PANTHER" id="PTHR43818">
    <property type="entry name" value="BCDNA.GH03377"/>
    <property type="match status" value="1"/>
</dbReference>
<gene>
    <name evidence="2" type="ORF">HMPREF1076_00685</name>
</gene>
<dbReference type="Gene3D" id="3.40.50.720">
    <property type="entry name" value="NAD(P)-binding Rossmann-like Domain"/>
    <property type="match status" value="1"/>
</dbReference>
<proteinExistence type="predicted"/>
<dbReference type="AlphaFoldDB" id="K6AUG6"/>
<dbReference type="OrthoDB" id="1408251at2"/>
<dbReference type="InterPro" id="IPR000683">
    <property type="entry name" value="Gfo/Idh/MocA-like_OxRdtase_N"/>
</dbReference>
<name>K6AUG6_9BACT</name>
<accession>K6AUG6</accession>
<dbReference type="HOGENOM" id="CLU_065109_0_0_10"/>